<organism evidence="1">
    <name type="scientific">Cucumis melo</name>
    <name type="common">Muskmelon</name>
    <dbReference type="NCBI Taxonomy" id="3656"/>
    <lineage>
        <taxon>Eukaryota</taxon>
        <taxon>Viridiplantae</taxon>
        <taxon>Streptophyta</taxon>
        <taxon>Embryophyta</taxon>
        <taxon>Tracheophyta</taxon>
        <taxon>Spermatophyta</taxon>
        <taxon>Magnoliopsida</taxon>
        <taxon>eudicotyledons</taxon>
        <taxon>Gunneridae</taxon>
        <taxon>Pentapetalae</taxon>
        <taxon>rosids</taxon>
        <taxon>fabids</taxon>
        <taxon>Cucurbitales</taxon>
        <taxon>Cucurbitaceae</taxon>
        <taxon>Benincaseae</taxon>
        <taxon>Cucumis</taxon>
    </lineage>
</organism>
<evidence type="ECO:0000313" key="1">
    <source>
        <dbReference type="EnsemblPlants" id="MELO3C032033.2.1"/>
    </source>
</evidence>
<reference evidence="1" key="1">
    <citation type="submission" date="2023-03" db="UniProtKB">
        <authorList>
            <consortium name="EnsemblPlants"/>
        </authorList>
    </citation>
    <scope>IDENTIFICATION</scope>
</reference>
<sequence>ERKKKRRNWRSLLCEGSLFSLTDLPSRRNLSLSLHHQHRRLLQVRAEQPNTPSLALVAQDQSCLLIYVVVAESVILEFGNGYKSRKIINLRKCLRLFACSSETFCELFVSSHGNIKKLASGLVKPFVTQLQVSLLQKQHFKWPYRVGPICFSPNLCLMKRTTALGYVTKVSS</sequence>
<name>A0A9I9EDG8_CUCME</name>
<protein>
    <submittedName>
        <fullName evidence="1">Uncharacterized protein</fullName>
    </submittedName>
</protein>
<dbReference type="AlphaFoldDB" id="A0A9I9EDG8"/>
<dbReference type="EnsemblPlants" id="MELO3C032033.2.1">
    <property type="protein sequence ID" value="MELO3C032033.2.1"/>
    <property type="gene ID" value="MELO3C032033.2"/>
</dbReference>
<accession>A0A9I9EDG8</accession>
<proteinExistence type="predicted"/>
<dbReference type="Gramene" id="MELO3C032033.2.1">
    <property type="protein sequence ID" value="MELO3C032033.2.1"/>
    <property type="gene ID" value="MELO3C032033.2"/>
</dbReference>